<keyword evidence="3" id="KW-0732">Signal</keyword>
<evidence type="ECO:0000313" key="5">
    <source>
        <dbReference type="Proteomes" id="UP000287144"/>
    </source>
</evidence>
<protein>
    <recommendedName>
        <fullName evidence="6">Enoyl-CoA hydratase</fullName>
    </recommendedName>
</protein>
<dbReference type="PROSITE" id="PS00166">
    <property type="entry name" value="ENOYL_COA_HYDRATASE"/>
    <property type="match status" value="1"/>
</dbReference>
<dbReference type="InterPro" id="IPR029045">
    <property type="entry name" value="ClpP/crotonase-like_dom_sf"/>
</dbReference>
<feature type="signal peptide" evidence="3">
    <location>
        <begin position="1"/>
        <end position="16"/>
    </location>
</feature>
<comment type="caution">
    <text evidence="4">The sequence shown here is derived from an EMBL/GenBank/DDBJ whole genome shotgun (WGS) entry which is preliminary data.</text>
</comment>
<reference evidence="4 5" key="1">
    <citation type="submission" date="2017-06" db="EMBL/GenBank/DDBJ databases">
        <title>Comparative genomic analysis of Ambrosia Fusariam Clade fungi.</title>
        <authorList>
            <person name="Stajich J.E."/>
            <person name="Carrillo J."/>
            <person name="Kijimoto T."/>
            <person name="Eskalen A."/>
            <person name="O'Donnell K."/>
            <person name="Kasson M."/>
        </authorList>
    </citation>
    <scope>NUCLEOTIDE SEQUENCE [LARGE SCALE GENOMIC DNA]</scope>
    <source>
        <strain evidence="4 5">NRRL62579</strain>
    </source>
</reference>
<comment type="similarity">
    <text evidence="1 2">Belongs to the enoyl-CoA hydratase/isomerase family.</text>
</comment>
<feature type="chain" id="PRO_5019081026" description="Enoyl-CoA hydratase" evidence="3">
    <location>
        <begin position="17"/>
        <end position="234"/>
    </location>
</feature>
<dbReference type="SUPFAM" id="SSF52096">
    <property type="entry name" value="ClpP/crotonase"/>
    <property type="match status" value="1"/>
</dbReference>
<evidence type="ECO:0000256" key="3">
    <source>
        <dbReference type="SAM" id="SignalP"/>
    </source>
</evidence>
<dbReference type="AlphaFoldDB" id="A0A428S3G7"/>
<dbReference type="Proteomes" id="UP000287144">
    <property type="component" value="Unassembled WGS sequence"/>
</dbReference>
<sequence>MLHVLFVLNMTDSVLYQTSEDGRVAYITLNRPEHFNAIDSTLPQGIRAAVKRANADSKVHCIVLKGAGPGFCGGYDLGIFAQDAKRGETNGSQDVSNGYDPLIDYSLMRDNTTCFMELFNSTKPTIAQVHGAAVAGGSDIALCCDLVVMAEDARIGYPPARVWGCPTTAMWAVRVGIEKAKRMLFTGDLISGKEAEAMGLILKAVPHPQLEETVRLLTDRIGTVPVNQNWMHKQ</sequence>
<dbReference type="EMBL" id="NKCK01000350">
    <property type="protein sequence ID" value="RSL84370.1"/>
    <property type="molecule type" value="Genomic_DNA"/>
</dbReference>
<dbReference type="CDD" id="cd06558">
    <property type="entry name" value="crotonase-like"/>
    <property type="match status" value="1"/>
</dbReference>
<organism evidence="4 5">
    <name type="scientific">Fusarium oligoseptatum</name>
    <dbReference type="NCBI Taxonomy" id="2604345"/>
    <lineage>
        <taxon>Eukaryota</taxon>
        <taxon>Fungi</taxon>
        <taxon>Dikarya</taxon>
        <taxon>Ascomycota</taxon>
        <taxon>Pezizomycotina</taxon>
        <taxon>Sordariomycetes</taxon>
        <taxon>Hypocreomycetidae</taxon>
        <taxon>Hypocreales</taxon>
        <taxon>Nectriaceae</taxon>
        <taxon>Fusarium</taxon>
        <taxon>Fusarium solani species complex</taxon>
    </lineage>
</organism>
<dbReference type="InterPro" id="IPR018376">
    <property type="entry name" value="Enoyl-CoA_hyd/isom_CS"/>
</dbReference>
<evidence type="ECO:0000256" key="2">
    <source>
        <dbReference type="RuleBase" id="RU003707"/>
    </source>
</evidence>
<dbReference type="PANTHER" id="PTHR43802">
    <property type="entry name" value="ENOYL-COA HYDRATASE"/>
    <property type="match status" value="1"/>
</dbReference>
<dbReference type="Pfam" id="PF00378">
    <property type="entry name" value="ECH_1"/>
    <property type="match status" value="1"/>
</dbReference>
<proteinExistence type="inferred from homology"/>
<evidence type="ECO:0008006" key="6">
    <source>
        <dbReference type="Google" id="ProtNLM"/>
    </source>
</evidence>
<feature type="non-terminal residue" evidence="4">
    <location>
        <position position="234"/>
    </location>
</feature>
<name>A0A428S3G7_9HYPO</name>
<keyword evidence="5" id="KW-1185">Reference proteome</keyword>
<dbReference type="NCBIfam" id="NF006128">
    <property type="entry name" value="PRK08272.1"/>
    <property type="match status" value="1"/>
</dbReference>
<evidence type="ECO:0000256" key="1">
    <source>
        <dbReference type="ARBA" id="ARBA00005254"/>
    </source>
</evidence>
<dbReference type="Gene3D" id="3.90.226.10">
    <property type="entry name" value="2-enoyl-CoA Hydratase, Chain A, domain 1"/>
    <property type="match status" value="1"/>
</dbReference>
<dbReference type="InterPro" id="IPR001753">
    <property type="entry name" value="Enoyl-CoA_hydra/iso"/>
</dbReference>
<dbReference type="STRING" id="1325735.A0A428S3G7"/>
<evidence type="ECO:0000313" key="4">
    <source>
        <dbReference type="EMBL" id="RSL84370.1"/>
    </source>
</evidence>
<accession>A0A428S3G7</accession>
<gene>
    <name evidence="4" type="ORF">CEP52_016452</name>
</gene>
<dbReference type="PANTHER" id="PTHR43802:SF1">
    <property type="entry name" value="IP11341P-RELATED"/>
    <property type="match status" value="1"/>
</dbReference>
<dbReference type="GO" id="GO:0003824">
    <property type="term" value="F:catalytic activity"/>
    <property type="evidence" value="ECO:0007669"/>
    <property type="project" value="InterPro"/>
</dbReference>